<dbReference type="Pfam" id="PF00617">
    <property type="entry name" value="RasGEF"/>
    <property type="match status" value="1"/>
</dbReference>
<reference evidence="9 10" key="1">
    <citation type="journal article" date="2012" name="Science">
        <title>The Paleozoic origin of enzymatic lignin decomposition reconstructed from 31 fungal genomes.</title>
        <authorList>
            <person name="Floudas D."/>
            <person name="Binder M."/>
            <person name="Riley R."/>
            <person name="Barry K."/>
            <person name="Blanchette R.A."/>
            <person name="Henrissat B."/>
            <person name="Martinez A.T."/>
            <person name="Otillar R."/>
            <person name="Spatafora J.W."/>
            <person name="Yadav J.S."/>
            <person name="Aerts A."/>
            <person name="Benoit I."/>
            <person name="Boyd A."/>
            <person name="Carlson A."/>
            <person name="Copeland A."/>
            <person name="Coutinho P.M."/>
            <person name="de Vries R.P."/>
            <person name="Ferreira P."/>
            <person name="Findley K."/>
            <person name="Foster B."/>
            <person name="Gaskell J."/>
            <person name="Glotzer D."/>
            <person name="Gorecki P."/>
            <person name="Heitman J."/>
            <person name="Hesse C."/>
            <person name="Hori C."/>
            <person name="Igarashi K."/>
            <person name="Jurgens J.A."/>
            <person name="Kallen N."/>
            <person name="Kersten P."/>
            <person name="Kohler A."/>
            <person name="Kuees U."/>
            <person name="Kumar T.K.A."/>
            <person name="Kuo A."/>
            <person name="LaButti K."/>
            <person name="Larrondo L.F."/>
            <person name="Lindquist E."/>
            <person name="Ling A."/>
            <person name="Lombard V."/>
            <person name="Lucas S."/>
            <person name="Lundell T."/>
            <person name="Martin R."/>
            <person name="McLaughlin D.J."/>
            <person name="Morgenstern I."/>
            <person name="Morin E."/>
            <person name="Murat C."/>
            <person name="Nagy L.G."/>
            <person name="Nolan M."/>
            <person name="Ohm R.A."/>
            <person name="Patyshakuliyeva A."/>
            <person name="Rokas A."/>
            <person name="Ruiz-Duenas F.J."/>
            <person name="Sabat G."/>
            <person name="Salamov A."/>
            <person name="Samejima M."/>
            <person name="Schmutz J."/>
            <person name="Slot J.C."/>
            <person name="St John F."/>
            <person name="Stenlid J."/>
            <person name="Sun H."/>
            <person name="Sun S."/>
            <person name="Syed K."/>
            <person name="Tsang A."/>
            <person name="Wiebenga A."/>
            <person name="Young D."/>
            <person name="Pisabarro A."/>
            <person name="Eastwood D.C."/>
            <person name="Martin F."/>
            <person name="Cullen D."/>
            <person name="Grigoriev I.V."/>
            <person name="Hibbett D.S."/>
        </authorList>
    </citation>
    <scope>NUCLEOTIDE SEQUENCE [LARGE SCALE GENOMIC DNA]</scope>
    <source>
        <strain evidence="9 10">ATCC 11539</strain>
    </source>
</reference>
<evidence type="ECO:0000259" key="7">
    <source>
        <dbReference type="PROSITE" id="PS50009"/>
    </source>
</evidence>
<organism evidence="9 10">
    <name type="scientific">Gloeophyllum trabeum (strain ATCC 11539 / FP-39264 / Madison 617)</name>
    <name type="common">Brown rot fungus</name>
    <dbReference type="NCBI Taxonomy" id="670483"/>
    <lineage>
        <taxon>Eukaryota</taxon>
        <taxon>Fungi</taxon>
        <taxon>Dikarya</taxon>
        <taxon>Basidiomycota</taxon>
        <taxon>Agaricomycotina</taxon>
        <taxon>Agaricomycetes</taxon>
        <taxon>Gloeophyllales</taxon>
        <taxon>Gloeophyllaceae</taxon>
        <taxon>Gloeophyllum</taxon>
    </lineage>
</organism>
<dbReference type="InterPro" id="IPR008937">
    <property type="entry name" value="Ras-like_GEF"/>
</dbReference>
<dbReference type="InterPro" id="IPR019804">
    <property type="entry name" value="Ras_G-nucl-exch_fac_CS"/>
</dbReference>
<sequence length="1232" mass="134466">MPLAGLRIDTSVPKHPGPTSGKGRPSLGRGVTPSSARSKSSLSVSSVKDRMRSPSSASTSSTLSLVTPPLSSDSNASTASLHVPQASTSSSAAAGPSRRPTQASTPSSAATSPRTSSEFVLAMHDYVPQSSSGTYLSFRAGQIIRVLNRDASGWWDGELDGRRGWFPSNYVSAHVSSLTEEELPSSSRWRPGHAHTQSTVSTTSWASTPSPRHNRFSSEIGESEFDSYCPPLMVPLLHGMSVLQASVRSNRPSHFQPSTASIIVSVRTMLSSVECLQRDAPRLKQHPPLAQERAQVLATLAALVAQTKKAGEETEDEERAECETESMLKLAGHLFAHCRRFLAVAAQCGVPLPDRRSSASDQSLLSEGEEAENRAKPARTTNGIVHRPQMRQREVTATPRAARSMGDLRTPRQGTRRASEHGHHGGQSSISSISSTSSSSSSQSIKTPPMLQFPTGPTPAAQVLDALRHTHDQYLSTIAAFIGHAHSHSRMSHASSTGHMYDLVREVVDMVCKLLTIVEAVMQHPALPPAKLAQLRGAREGLYSVTTALADAVRMLTSASGMSEEEEKAALLRSATGALKAGADCVAAVKLFLNRTAVGDRGLVVHLPGPGQTSPVVSPRTKAVFEEAKGEAGPAGMLGQRLVEMEDEDMTIQARTISTDAGTPGGRGDVSHLNGTQPSQSPPLRAQSPRVRDGPPVLPPLDIPDDPPPQRLQTPSLLSRTDDGTTWEGSHHQEGPRGLEEKLLNGELPSIPSCELPGRDPLSWMLSHDYSLEDVAYNSDGHLVGASLNALVEKMTPHDSLVDITISDVFWGTFRLFSSPAELLDAIIARYNLQPPPNLSQEDVYVWQQRKGMPVRLRVSNLITKWLEANWRASTDKPVLPALAAFNRDALSRMFPGPAQRIQDLIVARSQDRDLQRDRLVDRSAAINPPFAPPPEIPRPVMNKSLLSALRNKSFTSIAITDFDPTELARQLTLMECNLYCAIRPEELLEIGQEGTTSHKNIKAVTSLSTVITGWVAESILNELDMKKRVGLVKFFIKVADRCSTLNNFSTSRSILAALDSSTISRLHQTWMGVPQKNKLQLESLRKLADHARNYHEYRSRLRNTAPPAVPFLGLYLTDITFCREGNPSHRASPLAPEKKLLNFNKYHKLHRIVQDMVRFQVPYNLKDIPEAQEYLHAAFERSKSTGDLQDLYRRSLLVEPRQPADTPPASDVRHLFTWASRSQSQQATPAS</sequence>
<dbReference type="SUPFAM" id="SSF48366">
    <property type="entry name" value="Ras GEF"/>
    <property type="match status" value="1"/>
</dbReference>
<accession>S7Q4P6</accession>
<keyword evidence="2 3" id="KW-0344">Guanine-nucleotide releasing factor</keyword>
<dbReference type="PRINTS" id="PR00452">
    <property type="entry name" value="SH3DOMAIN"/>
</dbReference>
<dbReference type="PROSITE" id="PS00720">
    <property type="entry name" value="RASGEF"/>
    <property type="match status" value="1"/>
</dbReference>
<evidence type="ECO:0000256" key="3">
    <source>
        <dbReference type="PROSITE-ProRule" id="PRU00168"/>
    </source>
</evidence>
<dbReference type="PROSITE" id="PS50212">
    <property type="entry name" value="RASGEF_NTER"/>
    <property type="match status" value="1"/>
</dbReference>
<dbReference type="InterPro" id="IPR036028">
    <property type="entry name" value="SH3-like_dom_sf"/>
</dbReference>
<evidence type="ECO:0000259" key="6">
    <source>
        <dbReference type="PROSITE" id="PS50002"/>
    </source>
</evidence>
<evidence type="ECO:0000313" key="9">
    <source>
        <dbReference type="EMBL" id="EPQ54463.1"/>
    </source>
</evidence>
<dbReference type="GO" id="GO:0005886">
    <property type="term" value="C:plasma membrane"/>
    <property type="evidence" value="ECO:0007669"/>
    <property type="project" value="TreeGrafter"/>
</dbReference>
<feature type="compositionally biased region" description="Low complexity" evidence="5">
    <location>
        <begin position="34"/>
        <end position="46"/>
    </location>
</feature>
<dbReference type="Gene3D" id="2.30.30.40">
    <property type="entry name" value="SH3 Domains"/>
    <property type="match status" value="1"/>
</dbReference>
<feature type="compositionally biased region" description="Low complexity" evidence="5">
    <location>
        <begin position="427"/>
        <end position="445"/>
    </location>
</feature>
<dbReference type="STRING" id="670483.S7Q4P6"/>
<dbReference type="OMA" id="EEVWERD"/>
<dbReference type="CDD" id="cd11883">
    <property type="entry name" value="SH3_Sdc25"/>
    <property type="match status" value="1"/>
</dbReference>
<dbReference type="PROSITE" id="PS50002">
    <property type="entry name" value="SH3"/>
    <property type="match status" value="1"/>
</dbReference>
<name>S7Q4P6_GLOTA</name>
<keyword evidence="1 4" id="KW-0728">SH3 domain</keyword>
<feature type="region of interest" description="Disordered" evidence="5">
    <location>
        <begin position="184"/>
        <end position="215"/>
    </location>
</feature>
<gene>
    <name evidence="9" type="ORF">GLOTRDRAFT_77002</name>
</gene>
<evidence type="ECO:0000259" key="8">
    <source>
        <dbReference type="PROSITE" id="PS50212"/>
    </source>
</evidence>
<dbReference type="eggNOG" id="KOG3601">
    <property type="taxonomic scope" value="Eukaryota"/>
</dbReference>
<dbReference type="SMART" id="SM00326">
    <property type="entry name" value="SH3"/>
    <property type="match status" value="1"/>
</dbReference>
<dbReference type="PANTHER" id="PTHR23113:SF354">
    <property type="entry name" value="BUD SITE SELECTION PROTEIN 5"/>
    <property type="match status" value="1"/>
</dbReference>
<feature type="compositionally biased region" description="Polar residues" evidence="5">
    <location>
        <begin position="195"/>
        <end position="211"/>
    </location>
</feature>
<dbReference type="InterPro" id="IPR001895">
    <property type="entry name" value="RASGEF_cat_dom"/>
</dbReference>
<dbReference type="GO" id="GO:0005085">
    <property type="term" value="F:guanyl-nucleotide exchange factor activity"/>
    <property type="evidence" value="ECO:0007669"/>
    <property type="project" value="UniProtKB-KW"/>
</dbReference>
<feature type="region of interest" description="Disordered" evidence="5">
    <location>
        <begin position="657"/>
        <end position="738"/>
    </location>
</feature>
<feature type="domain" description="N-terminal Ras-GEF" evidence="8">
    <location>
        <begin position="779"/>
        <end position="910"/>
    </location>
</feature>
<evidence type="ECO:0000313" key="10">
    <source>
        <dbReference type="Proteomes" id="UP000030669"/>
    </source>
</evidence>
<protein>
    <submittedName>
        <fullName evidence="9">Ras GEF</fullName>
    </submittedName>
</protein>
<dbReference type="HOGENOM" id="CLU_002116_0_0_1"/>
<dbReference type="InterPro" id="IPR036964">
    <property type="entry name" value="RASGEF_cat_dom_sf"/>
</dbReference>
<feature type="compositionally biased region" description="Basic and acidic residues" evidence="5">
    <location>
        <begin position="729"/>
        <end position="738"/>
    </location>
</feature>
<dbReference type="KEGG" id="gtr:GLOTRDRAFT_77002"/>
<proteinExistence type="predicted"/>
<dbReference type="InterPro" id="IPR000651">
    <property type="entry name" value="Ras-like_Gua-exchang_fac_N"/>
</dbReference>
<dbReference type="Pfam" id="PF07653">
    <property type="entry name" value="SH3_2"/>
    <property type="match status" value="1"/>
</dbReference>
<dbReference type="OrthoDB" id="28357at2759"/>
<evidence type="ECO:0000256" key="2">
    <source>
        <dbReference type="ARBA" id="ARBA00022658"/>
    </source>
</evidence>
<feature type="region of interest" description="Disordered" evidence="5">
    <location>
        <begin position="1"/>
        <end position="115"/>
    </location>
</feature>
<keyword evidence="10" id="KW-1185">Reference proteome</keyword>
<evidence type="ECO:0000256" key="5">
    <source>
        <dbReference type="SAM" id="MobiDB-lite"/>
    </source>
</evidence>
<evidence type="ECO:0000256" key="1">
    <source>
        <dbReference type="ARBA" id="ARBA00022443"/>
    </source>
</evidence>
<dbReference type="Pfam" id="PF25006">
    <property type="entry name" value="DUF7783"/>
    <property type="match status" value="1"/>
</dbReference>
<dbReference type="SUPFAM" id="SSF50044">
    <property type="entry name" value="SH3-domain"/>
    <property type="match status" value="1"/>
</dbReference>
<dbReference type="SMART" id="SM00147">
    <property type="entry name" value="RasGEF"/>
    <property type="match status" value="1"/>
</dbReference>
<dbReference type="RefSeq" id="XP_007866769.1">
    <property type="nucleotide sequence ID" value="XM_007868578.1"/>
</dbReference>
<feature type="compositionally biased region" description="Low complexity" evidence="5">
    <location>
        <begin position="86"/>
        <end position="115"/>
    </location>
</feature>
<dbReference type="AlphaFoldDB" id="S7Q4P6"/>
<evidence type="ECO:0000256" key="4">
    <source>
        <dbReference type="PROSITE-ProRule" id="PRU00192"/>
    </source>
</evidence>
<dbReference type="Gene3D" id="1.20.870.10">
    <property type="entry name" value="Son of sevenless (SoS) protein Chain: S domain 1"/>
    <property type="match status" value="1"/>
</dbReference>
<dbReference type="SMART" id="SM00229">
    <property type="entry name" value="RasGEFN"/>
    <property type="match status" value="1"/>
</dbReference>
<feature type="domain" description="SH3" evidence="6">
    <location>
        <begin position="115"/>
        <end position="176"/>
    </location>
</feature>
<dbReference type="FunFam" id="2.30.30.40:FF:000072">
    <property type="entry name" value="Unconventional Myosin IB"/>
    <property type="match status" value="1"/>
</dbReference>
<dbReference type="InterPro" id="IPR023578">
    <property type="entry name" value="Ras_GEF_dom_sf"/>
</dbReference>
<dbReference type="Gene3D" id="1.10.840.10">
    <property type="entry name" value="Ras guanine-nucleotide exchange factors catalytic domain"/>
    <property type="match status" value="1"/>
</dbReference>
<dbReference type="Pfam" id="PF00618">
    <property type="entry name" value="RasGEF_N"/>
    <property type="match status" value="1"/>
</dbReference>
<dbReference type="eggNOG" id="KOG3417">
    <property type="taxonomic scope" value="Eukaryota"/>
</dbReference>
<dbReference type="PANTHER" id="PTHR23113">
    <property type="entry name" value="GUANINE NUCLEOTIDE EXCHANGE FACTOR"/>
    <property type="match status" value="1"/>
</dbReference>
<feature type="region of interest" description="Disordered" evidence="5">
    <location>
        <begin position="352"/>
        <end position="458"/>
    </location>
</feature>
<dbReference type="Proteomes" id="UP000030669">
    <property type="component" value="Unassembled WGS sequence"/>
</dbReference>
<dbReference type="GeneID" id="19308666"/>
<feature type="compositionally biased region" description="Low complexity" evidence="5">
    <location>
        <begin position="53"/>
        <end position="74"/>
    </location>
</feature>
<feature type="domain" description="Ras-GEF" evidence="7">
    <location>
        <begin position="964"/>
        <end position="1202"/>
    </location>
</feature>
<dbReference type="EMBL" id="KB469303">
    <property type="protein sequence ID" value="EPQ54463.1"/>
    <property type="molecule type" value="Genomic_DNA"/>
</dbReference>
<dbReference type="CDD" id="cd00155">
    <property type="entry name" value="RasGEF"/>
    <property type="match status" value="1"/>
</dbReference>
<dbReference type="PROSITE" id="PS50009">
    <property type="entry name" value="RASGEF_CAT"/>
    <property type="match status" value="1"/>
</dbReference>
<dbReference type="GO" id="GO:0007265">
    <property type="term" value="P:Ras protein signal transduction"/>
    <property type="evidence" value="ECO:0007669"/>
    <property type="project" value="TreeGrafter"/>
</dbReference>
<feature type="compositionally biased region" description="Pro residues" evidence="5">
    <location>
        <begin position="696"/>
        <end position="710"/>
    </location>
</feature>
<dbReference type="InterPro" id="IPR056685">
    <property type="entry name" value="DUF7783"/>
</dbReference>
<dbReference type="CDD" id="cd06224">
    <property type="entry name" value="REM"/>
    <property type="match status" value="1"/>
</dbReference>
<dbReference type="InterPro" id="IPR001452">
    <property type="entry name" value="SH3_domain"/>
</dbReference>